<dbReference type="InterPro" id="IPR014508">
    <property type="entry name" value="UCP020555_TPR-like"/>
</dbReference>
<feature type="signal peptide" evidence="2">
    <location>
        <begin position="1"/>
        <end position="22"/>
    </location>
</feature>
<protein>
    <recommendedName>
        <fullName evidence="5">DUF4810 domain-containing protein</fullName>
    </recommendedName>
</protein>
<evidence type="ECO:0000313" key="4">
    <source>
        <dbReference type="Proteomes" id="UP000287410"/>
    </source>
</evidence>
<keyword evidence="2" id="KW-0732">Signal</keyword>
<organism evidence="3 4">
    <name type="scientific">Aliidiomarina sedimenti</name>
    <dbReference type="NCBI Taxonomy" id="1933879"/>
    <lineage>
        <taxon>Bacteria</taxon>
        <taxon>Pseudomonadati</taxon>
        <taxon>Pseudomonadota</taxon>
        <taxon>Gammaproteobacteria</taxon>
        <taxon>Alteromonadales</taxon>
        <taxon>Idiomarinaceae</taxon>
        <taxon>Aliidiomarina</taxon>
    </lineage>
</organism>
<evidence type="ECO:0000256" key="2">
    <source>
        <dbReference type="SAM" id="SignalP"/>
    </source>
</evidence>
<comment type="caution">
    <text evidence="3">The sequence shown here is derived from an EMBL/GenBank/DDBJ whole genome shotgun (WGS) entry which is preliminary data.</text>
</comment>
<proteinExistence type="predicted"/>
<evidence type="ECO:0008006" key="5">
    <source>
        <dbReference type="Google" id="ProtNLM"/>
    </source>
</evidence>
<dbReference type="Proteomes" id="UP000287410">
    <property type="component" value="Unassembled WGS sequence"/>
</dbReference>
<accession>A0ABY0BZX8</accession>
<evidence type="ECO:0000256" key="1">
    <source>
        <dbReference type="SAM" id="MobiDB-lite"/>
    </source>
</evidence>
<feature type="chain" id="PRO_5045659930" description="DUF4810 domain-containing protein" evidence="2">
    <location>
        <begin position="23"/>
        <end position="153"/>
    </location>
</feature>
<feature type="compositionally biased region" description="Acidic residues" evidence="1">
    <location>
        <begin position="144"/>
        <end position="153"/>
    </location>
</feature>
<dbReference type="RefSeq" id="WP_126788699.1">
    <property type="nucleotide sequence ID" value="NZ_PIPN01000002.1"/>
</dbReference>
<feature type="region of interest" description="Disordered" evidence="1">
    <location>
        <begin position="124"/>
        <end position="153"/>
    </location>
</feature>
<evidence type="ECO:0000313" key="3">
    <source>
        <dbReference type="EMBL" id="RUO30721.1"/>
    </source>
</evidence>
<keyword evidence="4" id="KW-1185">Reference proteome</keyword>
<dbReference type="PROSITE" id="PS51257">
    <property type="entry name" value="PROKAR_LIPOPROTEIN"/>
    <property type="match status" value="1"/>
</dbReference>
<name>A0ABY0BZX8_9GAMM</name>
<dbReference type="Pfam" id="PF16068">
    <property type="entry name" value="DUF4810"/>
    <property type="match status" value="1"/>
</dbReference>
<sequence>MTTLRLRHGLIISLCLLLSACASQPRQGMYWGSYESSYYELENTPGDQARQRHIDTLRNIVAVSDSRGWPPPPGTLLELANYERQLGNQQTYAYYVNRERQLYPESNLFIRRWFADVVPPVVVPEPAMTDEDDTPADPSKDQDATEEQANEPS</sequence>
<gene>
    <name evidence="3" type="ORF">CWE12_05625</name>
</gene>
<dbReference type="EMBL" id="PIPN01000002">
    <property type="protein sequence ID" value="RUO30721.1"/>
    <property type="molecule type" value="Genomic_DNA"/>
</dbReference>
<reference evidence="3 4" key="1">
    <citation type="journal article" date="2018" name="Front. Microbiol.">
        <title>Genome-Based Analysis Reveals the Taxonomy and Diversity of the Family Idiomarinaceae.</title>
        <authorList>
            <person name="Liu Y."/>
            <person name="Lai Q."/>
            <person name="Shao Z."/>
        </authorList>
    </citation>
    <scope>NUCLEOTIDE SEQUENCE [LARGE SCALE GENOMIC DNA]</scope>
    <source>
        <strain evidence="3 4">GBSy1</strain>
    </source>
</reference>